<proteinExistence type="predicted"/>
<dbReference type="OrthoDB" id="4463745at2759"/>
<reference evidence="1" key="1">
    <citation type="submission" date="2016-12" db="EMBL/GenBank/DDBJ databases">
        <title>The genomes of Aspergillus section Nigri reveals drivers in fungal speciation.</title>
        <authorList>
            <consortium name="DOE Joint Genome Institute"/>
            <person name="Vesth T.C."/>
            <person name="Nybo J."/>
            <person name="Theobald S."/>
            <person name="Brandl J."/>
            <person name="Frisvad J.C."/>
            <person name="Nielsen K.F."/>
            <person name="Lyhne E.K."/>
            <person name="Kogle M.E."/>
            <person name="Kuo A."/>
            <person name="Riley R."/>
            <person name="Clum A."/>
            <person name="Nolan M."/>
            <person name="Lipzen A."/>
            <person name="Salamov A."/>
            <person name="Henrissat B."/>
            <person name="Wiebenga A."/>
            <person name="De Vries R.P."/>
            <person name="Grigoriev I.V."/>
            <person name="Mortensen U.H."/>
            <person name="Andersen M.R."/>
            <person name="Baker S.E."/>
        </authorList>
    </citation>
    <scope>NUCLEOTIDE SEQUENCE [LARGE SCALE GENOMIC DNA]</scope>
    <source>
        <strain evidence="1">CBS 113365</strain>
    </source>
</reference>
<dbReference type="EMBL" id="KZ821656">
    <property type="protein sequence ID" value="PYH63309.1"/>
    <property type="molecule type" value="Genomic_DNA"/>
</dbReference>
<gene>
    <name evidence="1" type="ORF">BO88DRAFT_430555</name>
</gene>
<protein>
    <submittedName>
        <fullName evidence="1">Uncharacterized protein</fullName>
    </submittedName>
</protein>
<dbReference type="GeneID" id="37213853"/>
<dbReference type="RefSeq" id="XP_025557103.1">
    <property type="nucleotide sequence ID" value="XM_025709261.1"/>
</dbReference>
<sequence length="60" mass="6607">MYEIRRELIVETMALESWGWLPQAENVGDTPLGIAPASMERAAICPTDLDPTDTLSVAEM</sequence>
<accession>A0A319ASP4</accession>
<dbReference type="AlphaFoldDB" id="A0A319ASP4"/>
<organism evidence="1">
    <name type="scientific">Aspergillus vadensis (strain CBS 113365 / IMI 142717 / IBT 24658)</name>
    <dbReference type="NCBI Taxonomy" id="1448311"/>
    <lineage>
        <taxon>Eukaryota</taxon>
        <taxon>Fungi</taxon>
        <taxon>Dikarya</taxon>
        <taxon>Ascomycota</taxon>
        <taxon>Pezizomycotina</taxon>
        <taxon>Eurotiomycetes</taxon>
        <taxon>Eurotiomycetidae</taxon>
        <taxon>Eurotiales</taxon>
        <taxon>Aspergillaceae</taxon>
        <taxon>Aspergillus</taxon>
        <taxon>Aspergillus subgen. Circumdati</taxon>
    </lineage>
</organism>
<evidence type="ECO:0000313" key="1">
    <source>
        <dbReference type="EMBL" id="PYH63309.1"/>
    </source>
</evidence>
<name>A0A319ASP4_ASPVC</name>